<sequence length="215" mass="22794">MKIFMNTAVVIALTLSAPIFAENNTAANSDATKGKDIAAGVCAGCHNADGNSFIPLNPILAGQHAEYITKQLIDFKVTDTSPAKRNSPVMTSMVAALSLEDMKSLGTYYAQQKTEPSTSNIAQNEALLKAGKIIYHGGNLENGVPACASCHSPNGSGIPPHYPALAGQHAEYTTAQLKAFSNGNRANDGHVMQTIVTRMSSKEKRAVAEYISKLR</sequence>
<keyword evidence="10" id="KW-0732">Signal</keyword>
<dbReference type="PANTHER" id="PTHR33751:SF9">
    <property type="entry name" value="CYTOCHROME C4"/>
    <property type="match status" value="1"/>
</dbReference>
<keyword evidence="4 9" id="KW-0479">Metal-binding</keyword>
<keyword evidence="7 9" id="KW-0408">Iron</keyword>
<accession>A0A1N6J7W8</accession>
<feature type="binding site" description="covalent" evidence="8">
    <location>
        <position position="42"/>
    </location>
    <ligand>
        <name>heme c</name>
        <dbReference type="ChEBI" id="CHEBI:61717"/>
        <label>1</label>
    </ligand>
</feature>
<feature type="binding site" description="axial binding residue" evidence="9">
    <location>
        <position position="90"/>
    </location>
    <ligand>
        <name>heme c</name>
        <dbReference type="ChEBI" id="CHEBI:61717"/>
        <label>1</label>
    </ligand>
    <ligandPart>
        <name>Fe</name>
        <dbReference type="ChEBI" id="CHEBI:18248"/>
    </ligandPart>
</feature>
<evidence type="ECO:0000256" key="10">
    <source>
        <dbReference type="SAM" id="SignalP"/>
    </source>
</evidence>
<dbReference type="PIRSF" id="PIRSF000005">
    <property type="entry name" value="Cytochrome_c4"/>
    <property type="match status" value="1"/>
</dbReference>
<dbReference type="GO" id="GO:0042597">
    <property type="term" value="C:periplasmic space"/>
    <property type="evidence" value="ECO:0007669"/>
    <property type="project" value="UniProtKB-SubCell"/>
</dbReference>
<evidence type="ECO:0000313" key="12">
    <source>
        <dbReference type="EMBL" id="SIO40468.1"/>
    </source>
</evidence>
<feature type="binding site" description="axial binding residue" evidence="9">
    <location>
        <position position="151"/>
    </location>
    <ligand>
        <name>heme c</name>
        <dbReference type="ChEBI" id="CHEBI:61717"/>
        <label>2</label>
    </ligand>
    <ligandPart>
        <name>Fe</name>
        <dbReference type="ChEBI" id="CHEBI:18248"/>
    </ligandPart>
</feature>
<evidence type="ECO:0000256" key="8">
    <source>
        <dbReference type="PIRSR" id="PIRSR000005-1"/>
    </source>
</evidence>
<evidence type="ECO:0000256" key="4">
    <source>
        <dbReference type="ARBA" id="ARBA00022723"/>
    </source>
</evidence>
<evidence type="ECO:0000256" key="9">
    <source>
        <dbReference type="PIRSR" id="PIRSR000005-2"/>
    </source>
</evidence>
<evidence type="ECO:0000256" key="6">
    <source>
        <dbReference type="ARBA" id="ARBA00022982"/>
    </source>
</evidence>
<feature type="domain" description="Cytochrome c" evidence="11">
    <location>
        <begin position="29"/>
        <end position="113"/>
    </location>
</feature>
<dbReference type="EMBL" id="FSRO01000001">
    <property type="protein sequence ID" value="SIO40468.1"/>
    <property type="molecule type" value="Genomic_DNA"/>
</dbReference>
<feature type="binding site" description="covalent" evidence="8">
    <location>
        <position position="147"/>
    </location>
    <ligand>
        <name>heme c</name>
        <dbReference type="ChEBI" id="CHEBI:61717"/>
        <label>2</label>
    </ligand>
</feature>
<gene>
    <name evidence="12" type="ORF">SAMN02743940_2385</name>
</gene>
<dbReference type="InterPro" id="IPR050597">
    <property type="entry name" value="Cytochrome_c_Oxidase_Subunit"/>
</dbReference>
<dbReference type="InterPro" id="IPR024167">
    <property type="entry name" value="Cytochrome_c4-like"/>
</dbReference>
<feature type="binding site" description="covalent" evidence="8">
    <location>
        <position position="45"/>
    </location>
    <ligand>
        <name>heme c</name>
        <dbReference type="ChEBI" id="CHEBI:61717"/>
        <label>1</label>
    </ligand>
</feature>
<dbReference type="Gene3D" id="1.10.760.10">
    <property type="entry name" value="Cytochrome c-like domain"/>
    <property type="match status" value="2"/>
</dbReference>
<keyword evidence="5" id="KW-0574">Periplasm</keyword>
<dbReference type="AlphaFoldDB" id="A0A1N6J7W8"/>
<dbReference type="InterPro" id="IPR009056">
    <property type="entry name" value="Cyt_c-like_dom"/>
</dbReference>
<dbReference type="SUPFAM" id="SSF46626">
    <property type="entry name" value="Cytochrome c"/>
    <property type="match status" value="2"/>
</dbReference>
<dbReference type="GO" id="GO:0009055">
    <property type="term" value="F:electron transfer activity"/>
    <property type="evidence" value="ECO:0007669"/>
    <property type="project" value="InterPro"/>
</dbReference>
<dbReference type="PANTHER" id="PTHR33751">
    <property type="entry name" value="CBB3-TYPE CYTOCHROME C OXIDASE SUBUNIT FIXP"/>
    <property type="match status" value="1"/>
</dbReference>
<reference evidence="12 13" key="1">
    <citation type="submission" date="2016-12" db="EMBL/GenBank/DDBJ databases">
        <authorList>
            <person name="Song W.-J."/>
            <person name="Kurnit D.M."/>
        </authorList>
    </citation>
    <scope>NUCLEOTIDE SEQUENCE [LARGE SCALE GENOMIC DNA]</scope>
    <source>
        <strain evidence="12 13">ATCC 49181</strain>
    </source>
</reference>
<feature type="binding site" description="covalent" evidence="8">
    <location>
        <position position="150"/>
    </location>
    <ligand>
        <name>heme c</name>
        <dbReference type="ChEBI" id="CHEBI:61717"/>
        <label>2</label>
    </ligand>
</feature>
<evidence type="ECO:0000256" key="2">
    <source>
        <dbReference type="ARBA" id="ARBA00022448"/>
    </source>
</evidence>
<dbReference type="GO" id="GO:0005506">
    <property type="term" value="F:iron ion binding"/>
    <property type="evidence" value="ECO:0007669"/>
    <property type="project" value="InterPro"/>
</dbReference>
<feature type="chain" id="PRO_5009936741" evidence="10">
    <location>
        <begin position="22"/>
        <end position="215"/>
    </location>
</feature>
<evidence type="ECO:0000256" key="1">
    <source>
        <dbReference type="ARBA" id="ARBA00004418"/>
    </source>
</evidence>
<protein>
    <submittedName>
        <fullName evidence="12">Cytochrome c553</fullName>
    </submittedName>
</protein>
<keyword evidence="2" id="KW-0813">Transport</keyword>
<evidence type="ECO:0000256" key="7">
    <source>
        <dbReference type="ARBA" id="ARBA00023004"/>
    </source>
</evidence>
<feature type="binding site" description="axial binding residue" evidence="9">
    <location>
        <position position="192"/>
    </location>
    <ligand>
        <name>heme c</name>
        <dbReference type="ChEBI" id="CHEBI:61717"/>
        <label>2</label>
    </ligand>
    <ligandPart>
        <name>Fe</name>
        <dbReference type="ChEBI" id="CHEBI:18248"/>
    </ligandPart>
</feature>
<feature type="binding site" description="axial binding residue" evidence="9">
    <location>
        <position position="46"/>
    </location>
    <ligand>
        <name>heme c</name>
        <dbReference type="ChEBI" id="CHEBI:61717"/>
        <label>1</label>
    </ligand>
    <ligandPart>
        <name>Fe</name>
        <dbReference type="ChEBI" id="CHEBI:18248"/>
    </ligandPart>
</feature>
<evidence type="ECO:0000259" key="11">
    <source>
        <dbReference type="PROSITE" id="PS51007"/>
    </source>
</evidence>
<dbReference type="Pfam" id="PF00034">
    <property type="entry name" value="Cytochrom_C"/>
    <property type="match status" value="2"/>
</dbReference>
<dbReference type="PROSITE" id="PS51007">
    <property type="entry name" value="CYTC"/>
    <property type="match status" value="2"/>
</dbReference>
<keyword evidence="13" id="KW-1185">Reference proteome</keyword>
<feature type="signal peptide" evidence="10">
    <location>
        <begin position="1"/>
        <end position="21"/>
    </location>
</feature>
<proteinExistence type="predicted"/>
<dbReference type="Proteomes" id="UP000185062">
    <property type="component" value="Unassembled WGS sequence"/>
</dbReference>
<dbReference type="STRING" id="44575.SAMN05216419_100333"/>
<feature type="domain" description="Cytochrome c" evidence="11">
    <location>
        <begin position="126"/>
        <end position="215"/>
    </location>
</feature>
<comment type="PTM">
    <text evidence="8">Binds 2 heme c groups covalently per subunit.</text>
</comment>
<evidence type="ECO:0000256" key="5">
    <source>
        <dbReference type="ARBA" id="ARBA00022764"/>
    </source>
</evidence>
<evidence type="ECO:0000313" key="13">
    <source>
        <dbReference type="Proteomes" id="UP000185062"/>
    </source>
</evidence>
<organism evidence="12 13">
    <name type="scientific">Nitrosomonas cryotolerans ATCC 49181</name>
    <dbReference type="NCBI Taxonomy" id="1131553"/>
    <lineage>
        <taxon>Bacteria</taxon>
        <taxon>Pseudomonadati</taxon>
        <taxon>Pseudomonadota</taxon>
        <taxon>Betaproteobacteria</taxon>
        <taxon>Nitrosomonadales</taxon>
        <taxon>Nitrosomonadaceae</taxon>
        <taxon>Nitrosomonas</taxon>
    </lineage>
</organism>
<dbReference type="eggNOG" id="COG2863">
    <property type="taxonomic scope" value="Bacteria"/>
</dbReference>
<dbReference type="InterPro" id="IPR036909">
    <property type="entry name" value="Cyt_c-like_dom_sf"/>
</dbReference>
<comment type="subcellular location">
    <subcellularLocation>
        <location evidence="1">Periplasm</location>
    </subcellularLocation>
</comment>
<evidence type="ECO:0000256" key="3">
    <source>
        <dbReference type="ARBA" id="ARBA00022617"/>
    </source>
</evidence>
<dbReference type="RefSeq" id="WP_051537490.1">
    <property type="nucleotide sequence ID" value="NZ_FSRO01000001.1"/>
</dbReference>
<keyword evidence="3 8" id="KW-0349">Heme</keyword>
<dbReference type="GO" id="GO:0020037">
    <property type="term" value="F:heme binding"/>
    <property type="evidence" value="ECO:0007669"/>
    <property type="project" value="InterPro"/>
</dbReference>
<name>A0A1N6J7W8_9PROT</name>
<keyword evidence="6" id="KW-0249">Electron transport</keyword>